<accession>A0A1I5Y2E4</accession>
<evidence type="ECO:0000313" key="2">
    <source>
        <dbReference type="Proteomes" id="UP000182624"/>
    </source>
</evidence>
<evidence type="ECO:0000313" key="1">
    <source>
        <dbReference type="EMBL" id="SFQ38359.1"/>
    </source>
</evidence>
<dbReference type="RefSeq" id="WP_074891632.1">
    <property type="nucleotide sequence ID" value="NZ_FOXO01000040.1"/>
</dbReference>
<protein>
    <submittedName>
        <fullName evidence="1">Uncharacterized protein</fullName>
    </submittedName>
</protein>
<dbReference type="EMBL" id="FOXO01000040">
    <property type="protein sequence ID" value="SFQ38359.1"/>
    <property type="molecule type" value="Genomic_DNA"/>
</dbReference>
<dbReference type="AlphaFoldDB" id="A0A1I5Y2E4"/>
<proteinExistence type="predicted"/>
<organism evidence="1 2">
    <name type="scientific">Butyrivibrio proteoclasticus</name>
    <dbReference type="NCBI Taxonomy" id="43305"/>
    <lineage>
        <taxon>Bacteria</taxon>
        <taxon>Bacillati</taxon>
        <taxon>Bacillota</taxon>
        <taxon>Clostridia</taxon>
        <taxon>Lachnospirales</taxon>
        <taxon>Lachnospiraceae</taxon>
        <taxon>Butyrivibrio</taxon>
    </lineage>
</organism>
<dbReference type="OrthoDB" id="1998418at2"/>
<name>A0A1I5Y2E4_9FIRM</name>
<keyword evidence="2" id="KW-1185">Reference proteome</keyword>
<reference evidence="2" key="1">
    <citation type="submission" date="2016-10" db="EMBL/GenBank/DDBJ databases">
        <authorList>
            <person name="Varghese N."/>
            <person name="Submissions S."/>
        </authorList>
    </citation>
    <scope>NUCLEOTIDE SEQUENCE [LARGE SCALE GENOMIC DNA]</scope>
    <source>
        <strain evidence="2">P18</strain>
    </source>
</reference>
<sequence length="243" mass="27414">MSKVIGIVSEGPTDYLVLKAVIDRITGESNRYLSLQPERDMLGRFGNGWKGVWRWCKETESVYTLMKAIQPQIDAIVIQMDGDVIRKEKEAHCLCDATVCENKGKVFPLYCDKHGAECPVIIPCESHENGIEARMEHGEELLKSALGAEDMSRIAITIPCDSTDTWVVAAYDDMDGIETREDPWRTIIAKKKSYHGIRVSGDKKNVLTYSILGDRVAENWNEVTQKCRSAMKLEQDVKRVFGL</sequence>
<gene>
    <name evidence="1" type="ORF">SAMN04487928_1401</name>
</gene>
<dbReference type="Proteomes" id="UP000182624">
    <property type="component" value="Unassembled WGS sequence"/>
</dbReference>